<protein>
    <submittedName>
        <fullName evidence="6">Ribose transport system substrate-binding protein</fullName>
    </submittedName>
</protein>
<feature type="domain" description="Periplasmic binding protein" evidence="5">
    <location>
        <begin position="48"/>
        <end position="302"/>
    </location>
</feature>
<evidence type="ECO:0000313" key="6">
    <source>
        <dbReference type="EMBL" id="MDR6242245.1"/>
    </source>
</evidence>
<gene>
    <name evidence="6" type="ORF">JOC58_000129</name>
</gene>
<dbReference type="Pfam" id="PF13407">
    <property type="entry name" value="Peripla_BP_4"/>
    <property type="match status" value="1"/>
</dbReference>
<dbReference type="SUPFAM" id="SSF53822">
    <property type="entry name" value="Periplasmic binding protein-like I"/>
    <property type="match status" value="1"/>
</dbReference>
<keyword evidence="7" id="KW-1185">Reference proteome</keyword>
<evidence type="ECO:0000313" key="7">
    <source>
        <dbReference type="Proteomes" id="UP001185028"/>
    </source>
</evidence>
<name>A0ABU1ISL4_9BACL</name>
<proteinExistence type="inferred from homology"/>
<evidence type="ECO:0000256" key="4">
    <source>
        <dbReference type="SAM" id="SignalP"/>
    </source>
</evidence>
<dbReference type="InterPro" id="IPR028082">
    <property type="entry name" value="Peripla_BP_I"/>
</dbReference>
<comment type="similarity">
    <text evidence="2">Belongs to the bacterial solute-binding protein 2 family.</text>
</comment>
<evidence type="ECO:0000256" key="1">
    <source>
        <dbReference type="ARBA" id="ARBA00004196"/>
    </source>
</evidence>
<organism evidence="6 7">
    <name type="scientific">Paenibacillus hunanensis</name>
    <dbReference type="NCBI Taxonomy" id="539262"/>
    <lineage>
        <taxon>Bacteria</taxon>
        <taxon>Bacillati</taxon>
        <taxon>Bacillota</taxon>
        <taxon>Bacilli</taxon>
        <taxon>Bacillales</taxon>
        <taxon>Paenibacillaceae</taxon>
        <taxon>Paenibacillus</taxon>
    </lineage>
</organism>
<comment type="caution">
    <text evidence="6">The sequence shown here is derived from an EMBL/GenBank/DDBJ whole genome shotgun (WGS) entry which is preliminary data.</text>
</comment>
<feature type="chain" id="PRO_5047139679" evidence="4">
    <location>
        <begin position="25"/>
        <end position="325"/>
    </location>
</feature>
<dbReference type="CDD" id="cd01536">
    <property type="entry name" value="PBP1_ABC_sugar_binding-like"/>
    <property type="match status" value="1"/>
</dbReference>
<dbReference type="PANTHER" id="PTHR46847">
    <property type="entry name" value="D-ALLOSE-BINDING PERIPLASMIC PROTEIN-RELATED"/>
    <property type="match status" value="1"/>
</dbReference>
<dbReference type="EMBL" id="JAVDQH010000001">
    <property type="protein sequence ID" value="MDR6242245.1"/>
    <property type="molecule type" value="Genomic_DNA"/>
</dbReference>
<sequence length="325" mass="36012">MHKKVSVLLAVVCLTLLAFTLSSAVRFVESAHELPQSGNQQHSKYRLVLITSDMGTPFWQKLGTSAELEAQSLDATLEIWGSYGEDRESFLKQLEIAIDSRVDGIIVQGIDTSEFNNLTKVKAAFYGIPIITVASDVPVEESLRKMYVGSSPIAAGQMLARQLVHNLGEQGTVVLMGDNRNEYDQRQRLAGIKQVLAQYPNIHSLYVQTPEVRESIIAATQNAMNKLPNVSAFISIDANLTEAMVQEISQRARVESFKIYSFDDNPDVLPLLRSGKIDGILEQSPEMMGKVSVQMMIKWLKGSPLPIQGEGYLTDIHMRTAADEQ</sequence>
<dbReference type="Proteomes" id="UP001185028">
    <property type="component" value="Unassembled WGS sequence"/>
</dbReference>
<dbReference type="InterPro" id="IPR025997">
    <property type="entry name" value="SBP_2_dom"/>
</dbReference>
<accession>A0ABU1ISL4</accession>
<dbReference type="RefSeq" id="WP_188774726.1">
    <property type="nucleotide sequence ID" value="NZ_BMMB01000003.1"/>
</dbReference>
<dbReference type="Gene3D" id="3.40.50.2300">
    <property type="match status" value="2"/>
</dbReference>
<evidence type="ECO:0000256" key="2">
    <source>
        <dbReference type="ARBA" id="ARBA00007639"/>
    </source>
</evidence>
<feature type="signal peptide" evidence="4">
    <location>
        <begin position="1"/>
        <end position="24"/>
    </location>
</feature>
<evidence type="ECO:0000259" key="5">
    <source>
        <dbReference type="Pfam" id="PF13407"/>
    </source>
</evidence>
<reference evidence="6 7" key="1">
    <citation type="submission" date="2023-07" db="EMBL/GenBank/DDBJ databases">
        <title>Genomic Encyclopedia of Type Strains, Phase IV (KMG-IV): sequencing the most valuable type-strain genomes for metagenomic binning, comparative biology and taxonomic classification.</title>
        <authorList>
            <person name="Goeker M."/>
        </authorList>
    </citation>
    <scope>NUCLEOTIDE SEQUENCE [LARGE SCALE GENOMIC DNA]</scope>
    <source>
        <strain evidence="6 7">DSM 22170</strain>
    </source>
</reference>
<dbReference type="PANTHER" id="PTHR46847:SF1">
    <property type="entry name" value="D-ALLOSE-BINDING PERIPLASMIC PROTEIN-RELATED"/>
    <property type="match status" value="1"/>
</dbReference>
<keyword evidence="3 4" id="KW-0732">Signal</keyword>
<comment type="subcellular location">
    <subcellularLocation>
        <location evidence="1">Cell envelope</location>
    </subcellularLocation>
</comment>
<evidence type="ECO:0000256" key="3">
    <source>
        <dbReference type="ARBA" id="ARBA00022729"/>
    </source>
</evidence>